<dbReference type="Proteomes" id="UP000886885">
    <property type="component" value="Chromosome 1D"/>
</dbReference>
<accession>A0A8X8DFW4</accession>
<dbReference type="EMBL" id="JAAWWB010000002">
    <property type="protein sequence ID" value="KAG6789769.1"/>
    <property type="molecule type" value="Genomic_DNA"/>
</dbReference>
<evidence type="ECO:0000313" key="3">
    <source>
        <dbReference type="EMBL" id="KAG6789769.1"/>
    </source>
</evidence>
<keyword evidence="2" id="KW-0472">Membrane</keyword>
<reference evidence="3" key="1">
    <citation type="journal article" date="2020" name="bioRxiv">
        <title>Hybrid origin of Populus tomentosa Carr. identified through genome sequencing and phylogenomic analysis.</title>
        <authorList>
            <person name="An X."/>
            <person name="Gao K."/>
            <person name="Chen Z."/>
            <person name="Li J."/>
            <person name="Yang X."/>
            <person name="Yang X."/>
            <person name="Zhou J."/>
            <person name="Guo T."/>
            <person name="Zhao T."/>
            <person name="Huang S."/>
            <person name="Miao D."/>
            <person name="Khan W.U."/>
            <person name="Rao P."/>
            <person name="Ye M."/>
            <person name="Lei B."/>
            <person name="Liao W."/>
            <person name="Wang J."/>
            <person name="Ji L."/>
            <person name="Li Y."/>
            <person name="Guo B."/>
            <person name="Mustafa N.S."/>
            <person name="Li S."/>
            <person name="Yun Q."/>
            <person name="Keller S.R."/>
            <person name="Mao J."/>
            <person name="Zhang R."/>
            <person name="Strauss S.H."/>
        </authorList>
    </citation>
    <scope>NUCLEOTIDE SEQUENCE</scope>
    <source>
        <strain evidence="3">GM15</strain>
        <tissue evidence="3">Leaf</tissue>
    </source>
</reference>
<feature type="compositionally biased region" description="Basic and acidic residues" evidence="1">
    <location>
        <begin position="136"/>
        <end position="154"/>
    </location>
</feature>
<proteinExistence type="predicted"/>
<name>A0A8X8DFW4_POPTO</name>
<evidence type="ECO:0000256" key="1">
    <source>
        <dbReference type="SAM" id="MobiDB-lite"/>
    </source>
</evidence>
<keyword evidence="4" id="KW-1185">Reference proteome</keyword>
<gene>
    <name evidence="3" type="ORF">POTOM_005893</name>
</gene>
<evidence type="ECO:0000313" key="4">
    <source>
        <dbReference type="Proteomes" id="UP000886885"/>
    </source>
</evidence>
<organism evidence="3 4">
    <name type="scientific">Populus tomentosa</name>
    <name type="common">Chinese white poplar</name>
    <dbReference type="NCBI Taxonomy" id="118781"/>
    <lineage>
        <taxon>Eukaryota</taxon>
        <taxon>Viridiplantae</taxon>
        <taxon>Streptophyta</taxon>
        <taxon>Embryophyta</taxon>
        <taxon>Tracheophyta</taxon>
        <taxon>Spermatophyta</taxon>
        <taxon>Magnoliopsida</taxon>
        <taxon>eudicotyledons</taxon>
        <taxon>Gunneridae</taxon>
        <taxon>Pentapetalae</taxon>
        <taxon>rosids</taxon>
        <taxon>fabids</taxon>
        <taxon>Malpighiales</taxon>
        <taxon>Salicaceae</taxon>
        <taxon>Saliceae</taxon>
        <taxon>Populus</taxon>
    </lineage>
</organism>
<feature type="region of interest" description="Disordered" evidence="1">
    <location>
        <begin position="133"/>
        <end position="164"/>
    </location>
</feature>
<feature type="transmembrane region" description="Helical" evidence="2">
    <location>
        <begin position="39"/>
        <end position="62"/>
    </location>
</feature>
<comment type="caution">
    <text evidence="3">The sequence shown here is derived from an EMBL/GenBank/DDBJ whole genome shotgun (WGS) entry which is preliminary data.</text>
</comment>
<evidence type="ECO:0000256" key="2">
    <source>
        <dbReference type="SAM" id="Phobius"/>
    </source>
</evidence>
<keyword evidence="2" id="KW-0812">Transmembrane</keyword>
<dbReference type="AlphaFoldDB" id="A0A8X8DFW4"/>
<dbReference type="OrthoDB" id="18703at2759"/>
<protein>
    <submittedName>
        <fullName evidence="3">Uncharacterized protein</fullName>
    </submittedName>
</protein>
<keyword evidence="2" id="KW-1133">Transmembrane helix</keyword>
<sequence>MYWSDSVAQNGYKSRKAKAYKCANANWSFYIGSGAYTSLWTAFSFFFIGGILLVCALLSEFLPELKPPRQSKPAAECKLNSKSRQKQMCVLHFLMFYLVKEGKRLSMVLNHQAFQADPLGPFINTTEHTTCCGGEAEEKNKQKRREESRGERLKASTAPQSMDF</sequence>